<feature type="region of interest" description="Disordered" evidence="1">
    <location>
        <begin position="184"/>
        <end position="206"/>
    </location>
</feature>
<name>W6JW71_9MICO</name>
<reference evidence="3 4" key="1">
    <citation type="journal article" date="2013" name="ISME J.">
        <title>A metabolic model for members of the genus Tetrasphaera involved in enhanced biological phosphorus removal.</title>
        <authorList>
            <person name="Kristiansen R."/>
            <person name="Nguyen H.T.T."/>
            <person name="Saunders A.M."/>
            <person name="Nielsen J.L."/>
            <person name="Wimmer R."/>
            <person name="Le V.Q."/>
            <person name="McIlroy S.J."/>
            <person name="Petrovski S."/>
            <person name="Seviour R.J."/>
            <person name="Calteau A."/>
            <person name="Nielsen K.L."/>
            <person name="Nielsen P.H."/>
        </authorList>
    </citation>
    <scope>NUCLEOTIDE SEQUENCE [LARGE SCALE GENOMIC DNA]</scope>
    <source>
        <strain evidence="3 4">Ben110</strain>
    </source>
</reference>
<dbReference type="RefSeq" id="WP_048698320.1">
    <property type="nucleotide sequence ID" value="NZ_HG764815.1"/>
</dbReference>
<dbReference type="AlphaFoldDB" id="W6JW71"/>
<keyword evidence="2" id="KW-0812">Transmembrane</keyword>
<keyword evidence="2" id="KW-1133">Transmembrane helix</keyword>
<dbReference type="EMBL" id="CAJA01000115">
    <property type="protein sequence ID" value="CCH72855.1"/>
    <property type="molecule type" value="Genomic_DNA"/>
</dbReference>
<dbReference type="STRING" id="1193182.BN11_2010005"/>
<evidence type="ECO:0000256" key="2">
    <source>
        <dbReference type="SAM" id="Phobius"/>
    </source>
</evidence>
<comment type="caution">
    <text evidence="3">The sequence shown here is derived from an EMBL/GenBank/DDBJ whole genome shotgun (WGS) entry which is preliminary data.</text>
</comment>
<dbReference type="Proteomes" id="UP000035763">
    <property type="component" value="Unassembled WGS sequence"/>
</dbReference>
<keyword evidence="2" id="KW-0472">Membrane</keyword>
<accession>W6JW71</accession>
<sequence length="206" mass="22200">MRSTLDKLISWLGLALAALLLIGGGLLLWGANFTKSNVTDQLKQQDITMPSGSAIEDPLIKPYLEKYAGQEMTNGDQAKAFADHYIKVHMDKSSGGRTYEDVSGEFIALSKDANADKTKLEELGALRQSLFMGNTLRGLLLNAYAFGTMAKIMTIAGITALVGSLLMALLGLLGLRHAKQVRDEESPLVRRDEATRRDGGATAATV</sequence>
<keyword evidence="4" id="KW-1185">Reference proteome</keyword>
<proteinExistence type="predicted"/>
<organism evidence="3 4">
    <name type="scientific">Nostocoides australiense Ben110</name>
    <dbReference type="NCBI Taxonomy" id="1193182"/>
    <lineage>
        <taxon>Bacteria</taxon>
        <taxon>Bacillati</taxon>
        <taxon>Actinomycetota</taxon>
        <taxon>Actinomycetes</taxon>
        <taxon>Micrococcales</taxon>
        <taxon>Intrasporangiaceae</taxon>
        <taxon>Nostocoides</taxon>
    </lineage>
</organism>
<feature type="compositionally biased region" description="Basic and acidic residues" evidence="1">
    <location>
        <begin position="184"/>
        <end position="199"/>
    </location>
</feature>
<evidence type="ECO:0000256" key="1">
    <source>
        <dbReference type="SAM" id="MobiDB-lite"/>
    </source>
</evidence>
<evidence type="ECO:0000313" key="4">
    <source>
        <dbReference type="Proteomes" id="UP000035763"/>
    </source>
</evidence>
<feature type="transmembrane region" description="Helical" evidence="2">
    <location>
        <begin position="152"/>
        <end position="175"/>
    </location>
</feature>
<feature type="transmembrane region" description="Helical" evidence="2">
    <location>
        <begin position="12"/>
        <end position="31"/>
    </location>
</feature>
<protein>
    <submittedName>
        <fullName evidence="3">Uncharacterized protein</fullName>
    </submittedName>
</protein>
<gene>
    <name evidence="3" type="ORF">BN11_2010005</name>
</gene>
<evidence type="ECO:0000313" key="3">
    <source>
        <dbReference type="EMBL" id="CCH72855.1"/>
    </source>
</evidence>